<feature type="coiled-coil region" evidence="1">
    <location>
        <begin position="24"/>
        <end position="51"/>
    </location>
</feature>
<dbReference type="AlphaFoldDB" id="A0AAD0ML75"/>
<evidence type="ECO:0000313" key="3">
    <source>
        <dbReference type="Proteomes" id="UP000264960"/>
    </source>
</evidence>
<sequence length="166" mass="19006">MKKVFWVLGGVILILGITSYYMTYNKLSAEKNQALKEKQKIENKMNHMTKSEAADMNQKFFEAFFQYEDADDREKAVRKLATDKAMSYAFPSKAPKKHSVTMQGDLISLESYSKKVDEKHELYLNEAKIALTVNAVTTKQELIIQTELKKEKGGWIVDNIQVKGSN</sequence>
<reference evidence="2 3" key="1">
    <citation type="submission" date="2018-02" db="EMBL/GenBank/DDBJ databases">
        <title>The complete genome of two Bacillus pumilus strains from Cuatro Cienegas, Coahuila, Mexico.</title>
        <authorList>
            <person name="Zarza E."/>
            <person name="Alcaraz L.D."/>
            <person name="Aguilar-Salinas B."/>
            <person name="Islas A."/>
            <person name="Olmedo-Alvarez G."/>
        </authorList>
    </citation>
    <scope>NUCLEOTIDE SEQUENCE [LARGE SCALE GENOMIC DNA]</scope>
    <source>
        <strain evidence="2 3">145</strain>
    </source>
</reference>
<dbReference type="Proteomes" id="UP000264960">
    <property type="component" value="Chromosome"/>
</dbReference>
<proteinExistence type="predicted"/>
<keyword evidence="1" id="KW-0175">Coiled coil</keyword>
<gene>
    <name evidence="2" type="ORF">C5695_05585</name>
</gene>
<dbReference type="EMBL" id="CP027116">
    <property type="protein sequence ID" value="AVM23325.1"/>
    <property type="molecule type" value="Genomic_DNA"/>
</dbReference>
<evidence type="ECO:0000313" key="2">
    <source>
        <dbReference type="EMBL" id="AVM23325.1"/>
    </source>
</evidence>
<protein>
    <submittedName>
        <fullName evidence="2">Uncharacterized protein</fullName>
    </submittedName>
</protein>
<organism evidence="2 3">
    <name type="scientific">Bacillus pumilus</name>
    <name type="common">Bacillus mesentericus</name>
    <dbReference type="NCBI Taxonomy" id="1408"/>
    <lineage>
        <taxon>Bacteria</taxon>
        <taxon>Bacillati</taxon>
        <taxon>Bacillota</taxon>
        <taxon>Bacilli</taxon>
        <taxon>Bacillales</taxon>
        <taxon>Bacillaceae</taxon>
        <taxon>Bacillus</taxon>
    </lineage>
</organism>
<evidence type="ECO:0000256" key="1">
    <source>
        <dbReference type="SAM" id="Coils"/>
    </source>
</evidence>
<dbReference type="RefSeq" id="WP_117729883.1">
    <property type="nucleotide sequence ID" value="NZ_CP027116.1"/>
</dbReference>
<accession>A0AAD0ML75</accession>
<name>A0AAD0ML75_BACPU</name>